<name>A0ACB8Q8P3_9AGAM</name>
<dbReference type="Proteomes" id="UP000814128">
    <property type="component" value="Unassembled WGS sequence"/>
</dbReference>
<proteinExistence type="predicted"/>
<dbReference type="EMBL" id="MU273786">
    <property type="protein sequence ID" value="KAI0028164.1"/>
    <property type="molecule type" value="Genomic_DNA"/>
</dbReference>
<comment type="caution">
    <text evidence="1">The sequence shown here is derived from an EMBL/GenBank/DDBJ whole genome shotgun (WGS) entry which is preliminary data.</text>
</comment>
<accession>A0ACB8Q8P3</accession>
<feature type="non-terminal residue" evidence="1">
    <location>
        <position position="1"/>
    </location>
</feature>
<gene>
    <name evidence="1" type="ORF">K488DRAFT_59393</name>
</gene>
<protein>
    <submittedName>
        <fullName evidence="1">Uncharacterized protein</fullName>
    </submittedName>
</protein>
<reference evidence="1" key="2">
    <citation type="journal article" date="2022" name="New Phytol.">
        <title>Evolutionary transition to the ectomycorrhizal habit in the genomes of a hyperdiverse lineage of mushroom-forming fungi.</title>
        <authorList>
            <person name="Looney B."/>
            <person name="Miyauchi S."/>
            <person name="Morin E."/>
            <person name="Drula E."/>
            <person name="Courty P.E."/>
            <person name="Kohler A."/>
            <person name="Kuo A."/>
            <person name="LaButti K."/>
            <person name="Pangilinan J."/>
            <person name="Lipzen A."/>
            <person name="Riley R."/>
            <person name="Andreopoulos W."/>
            <person name="He G."/>
            <person name="Johnson J."/>
            <person name="Nolan M."/>
            <person name="Tritt A."/>
            <person name="Barry K.W."/>
            <person name="Grigoriev I.V."/>
            <person name="Nagy L.G."/>
            <person name="Hibbett D."/>
            <person name="Henrissat B."/>
            <person name="Matheny P.B."/>
            <person name="Labbe J."/>
            <person name="Martin F.M."/>
        </authorList>
    </citation>
    <scope>NUCLEOTIDE SEQUENCE</scope>
    <source>
        <strain evidence="1">EC-137</strain>
    </source>
</reference>
<keyword evidence="2" id="KW-1185">Reference proteome</keyword>
<evidence type="ECO:0000313" key="2">
    <source>
        <dbReference type="Proteomes" id="UP000814128"/>
    </source>
</evidence>
<evidence type="ECO:0000313" key="1">
    <source>
        <dbReference type="EMBL" id="KAI0028164.1"/>
    </source>
</evidence>
<sequence>IPELPSTEAAIDAGRKLIESTAEWKRGKDYEHGIVRTFSKSKGVDDGAGWYCRVSEHGSDDATFEELWKYLGEEHARHENQYIKVVKKATLVKEISRNQAVWSMYYEFPTFGVSPRVFTALQIAHLQVDTTADKRTGLFIQIPVDLSDEPELAAKEGKGVKGHYVSVEQFKELDNGKVEWRMATSSSPGGRIPSFLVESTMPSQIAADVPHFLTWLHAMRKKSMSTEPVS</sequence>
<reference evidence="1" key="1">
    <citation type="submission" date="2021-02" db="EMBL/GenBank/DDBJ databases">
        <authorList>
            <consortium name="DOE Joint Genome Institute"/>
            <person name="Ahrendt S."/>
            <person name="Looney B.P."/>
            <person name="Miyauchi S."/>
            <person name="Morin E."/>
            <person name="Drula E."/>
            <person name="Courty P.E."/>
            <person name="Chicoki N."/>
            <person name="Fauchery L."/>
            <person name="Kohler A."/>
            <person name="Kuo A."/>
            <person name="Labutti K."/>
            <person name="Pangilinan J."/>
            <person name="Lipzen A."/>
            <person name="Riley R."/>
            <person name="Andreopoulos W."/>
            <person name="He G."/>
            <person name="Johnson J."/>
            <person name="Barry K.W."/>
            <person name="Grigoriev I.V."/>
            <person name="Nagy L."/>
            <person name="Hibbett D."/>
            <person name="Henrissat B."/>
            <person name="Matheny P.B."/>
            <person name="Labbe J."/>
            <person name="Martin F."/>
        </authorList>
    </citation>
    <scope>NUCLEOTIDE SEQUENCE</scope>
    <source>
        <strain evidence="1">EC-137</strain>
    </source>
</reference>
<organism evidence="1 2">
    <name type="scientific">Vararia minispora EC-137</name>
    <dbReference type="NCBI Taxonomy" id="1314806"/>
    <lineage>
        <taxon>Eukaryota</taxon>
        <taxon>Fungi</taxon>
        <taxon>Dikarya</taxon>
        <taxon>Basidiomycota</taxon>
        <taxon>Agaricomycotina</taxon>
        <taxon>Agaricomycetes</taxon>
        <taxon>Russulales</taxon>
        <taxon>Lachnocladiaceae</taxon>
        <taxon>Vararia</taxon>
    </lineage>
</organism>